<sequence>MTHAEQLRNHWYWRPGWRVGTRGYYWHLTWDGHSELHRLVDEYQAVLAPFAGLDPIPRPWLHLTLQGIGFTDEVSDDQLEELTDRARSAIAGLGPIRVRFDRVLVWGEAVVLAPTPAEPIEVLRAELRELTGAVTGATPGRDDFSPHVSFAYVNTDQPAAEVVAAVESIQPEPAEVIIDTVTLLEQHRDNGMYEWKVRDTLPLT</sequence>
<comment type="caution">
    <text evidence="1">The sequence shown here is derived from an EMBL/GenBank/DDBJ whole genome shotgun (WGS) entry which is preliminary data.</text>
</comment>
<dbReference type="InterPro" id="IPR009097">
    <property type="entry name" value="Cyclic_Pdiesterase"/>
</dbReference>
<organism evidence="1 2">
    <name type="scientific">Microlunatus parietis</name>
    <dbReference type="NCBI Taxonomy" id="682979"/>
    <lineage>
        <taxon>Bacteria</taxon>
        <taxon>Bacillati</taxon>
        <taxon>Actinomycetota</taxon>
        <taxon>Actinomycetes</taxon>
        <taxon>Propionibacteriales</taxon>
        <taxon>Propionibacteriaceae</taxon>
        <taxon>Microlunatus</taxon>
    </lineage>
</organism>
<gene>
    <name evidence="1" type="ORF">BKA15_002602</name>
</gene>
<reference evidence="1 2" key="1">
    <citation type="submission" date="2020-07" db="EMBL/GenBank/DDBJ databases">
        <title>Sequencing the genomes of 1000 actinobacteria strains.</title>
        <authorList>
            <person name="Klenk H.-P."/>
        </authorList>
    </citation>
    <scope>NUCLEOTIDE SEQUENCE [LARGE SCALE GENOMIC DNA]</scope>
    <source>
        <strain evidence="1 2">DSM 22083</strain>
    </source>
</reference>
<dbReference type="EMBL" id="JACCBU010000001">
    <property type="protein sequence ID" value="NYE71273.1"/>
    <property type="molecule type" value="Genomic_DNA"/>
</dbReference>
<dbReference type="AlphaFoldDB" id="A0A7Y9I6Z5"/>
<keyword evidence="2" id="KW-1185">Reference proteome</keyword>
<evidence type="ECO:0000313" key="1">
    <source>
        <dbReference type="EMBL" id="NYE71273.1"/>
    </source>
</evidence>
<keyword evidence="1" id="KW-0436">Ligase</keyword>
<protein>
    <submittedName>
        <fullName evidence="1">2'-5' RNA ligase</fullName>
    </submittedName>
</protein>
<dbReference type="RefSeq" id="WP_179751306.1">
    <property type="nucleotide sequence ID" value="NZ_JACCBU010000001.1"/>
</dbReference>
<dbReference type="Proteomes" id="UP000569914">
    <property type="component" value="Unassembled WGS sequence"/>
</dbReference>
<dbReference type="Pfam" id="PF13563">
    <property type="entry name" value="2_5_RNA_ligase2"/>
    <property type="match status" value="1"/>
</dbReference>
<dbReference type="Gene3D" id="3.90.1140.10">
    <property type="entry name" value="Cyclic phosphodiesterase"/>
    <property type="match status" value="1"/>
</dbReference>
<dbReference type="SUPFAM" id="SSF55144">
    <property type="entry name" value="LigT-like"/>
    <property type="match status" value="1"/>
</dbReference>
<evidence type="ECO:0000313" key="2">
    <source>
        <dbReference type="Proteomes" id="UP000569914"/>
    </source>
</evidence>
<proteinExistence type="predicted"/>
<accession>A0A7Y9I6Z5</accession>
<name>A0A7Y9I6Z5_9ACTN</name>
<dbReference type="GO" id="GO:0016874">
    <property type="term" value="F:ligase activity"/>
    <property type="evidence" value="ECO:0007669"/>
    <property type="project" value="UniProtKB-KW"/>
</dbReference>